<evidence type="ECO:0000313" key="2">
    <source>
        <dbReference type="EMBL" id="WAQ86470.1"/>
    </source>
</evidence>
<accession>A0ABY7CN24</accession>
<dbReference type="RefSeq" id="XP_053022025.1">
    <property type="nucleotide sequence ID" value="XM_053170777.1"/>
</dbReference>
<gene>
    <name evidence="2" type="ORF">PtA15_7A196</name>
</gene>
<protein>
    <submittedName>
        <fullName evidence="2">Uncharacterized protein</fullName>
    </submittedName>
</protein>
<dbReference type="Proteomes" id="UP001164743">
    <property type="component" value="Chromosome 7A"/>
</dbReference>
<keyword evidence="3" id="KW-1185">Reference proteome</keyword>
<feature type="compositionally biased region" description="Polar residues" evidence="1">
    <location>
        <begin position="147"/>
        <end position="170"/>
    </location>
</feature>
<evidence type="ECO:0000256" key="1">
    <source>
        <dbReference type="SAM" id="MobiDB-lite"/>
    </source>
</evidence>
<dbReference type="EMBL" id="CP110427">
    <property type="protein sequence ID" value="WAQ86470.1"/>
    <property type="molecule type" value="Genomic_DNA"/>
</dbReference>
<organism evidence="2 3">
    <name type="scientific">Puccinia triticina</name>
    <dbReference type="NCBI Taxonomy" id="208348"/>
    <lineage>
        <taxon>Eukaryota</taxon>
        <taxon>Fungi</taxon>
        <taxon>Dikarya</taxon>
        <taxon>Basidiomycota</taxon>
        <taxon>Pucciniomycotina</taxon>
        <taxon>Pucciniomycetes</taxon>
        <taxon>Pucciniales</taxon>
        <taxon>Pucciniaceae</taxon>
        <taxon>Puccinia</taxon>
    </lineage>
</organism>
<evidence type="ECO:0000313" key="3">
    <source>
        <dbReference type="Proteomes" id="UP001164743"/>
    </source>
</evidence>
<reference evidence="2" key="1">
    <citation type="submission" date="2022-10" db="EMBL/GenBank/DDBJ databases">
        <title>Puccinia triticina Genome sequencing and assembly.</title>
        <authorList>
            <person name="Li C."/>
        </authorList>
    </citation>
    <scope>NUCLEOTIDE SEQUENCE</scope>
    <source>
        <strain evidence="2">Pt15</strain>
    </source>
</reference>
<sequence>MEEPRTSIVFQAQEEMTGQRHSEVADEERRLHILHSIAKLEGNSKPLVAQTSPIKKVNPPRQPGLNRCKIQSNPHPFPLAPYPTGLQSFAPTLPVPYFCYPPFAPNNVAIMPSSMMTYPIYLPMTSGPLVSKHSTAPSPELRKDSSFPRTKPTSTLPATPRQLASNNETMKTPERSSRAQSSMPSLESTPESILQTPSPINSYNPASKQQIQYQQRFSAEPLETCRPRHSHCLQSHTPSRDDKMRTRAPIERRSCHNASDKKITDNYENLIKSGNYGLQLESKKTGVKLAEKKRLTINELKFLEVLPPLPPRPELQRSSLSSSSNLSFAPKSKKKQDKFAWFDYCKPSKLSDQLTCVLFLDIVFCSGLDQG</sequence>
<dbReference type="GeneID" id="77811672"/>
<feature type="region of interest" description="Disordered" evidence="1">
    <location>
        <begin position="131"/>
        <end position="210"/>
    </location>
</feature>
<name>A0ABY7CN24_9BASI</name>
<feature type="compositionally biased region" description="Polar residues" evidence="1">
    <location>
        <begin position="178"/>
        <end position="210"/>
    </location>
</feature>
<proteinExistence type="predicted"/>